<dbReference type="PIRSF" id="PIRSF001455">
    <property type="entry name" value="DHQ_synth"/>
    <property type="match status" value="1"/>
</dbReference>
<keyword evidence="16 17" id="KW-0170">Cobalt</keyword>
<comment type="cofactor">
    <cofactor evidence="17">
        <name>Co(2+)</name>
        <dbReference type="ChEBI" id="CHEBI:48828"/>
    </cofactor>
    <cofactor evidence="17">
        <name>Zn(2+)</name>
        <dbReference type="ChEBI" id="CHEBI:29105"/>
    </cofactor>
    <text evidence="17">Binds 1 divalent metal cation per subunit. Can use either Co(2+) or Zn(2+).</text>
</comment>
<evidence type="ECO:0000256" key="13">
    <source>
        <dbReference type="ARBA" id="ARBA00023027"/>
    </source>
</evidence>
<feature type="binding site" evidence="17">
    <location>
        <begin position="131"/>
        <end position="132"/>
    </location>
    <ligand>
        <name>NAD(+)</name>
        <dbReference type="ChEBI" id="CHEBI:57540"/>
    </ligand>
</feature>
<dbReference type="Proteomes" id="UP001280629">
    <property type="component" value="Unassembled WGS sequence"/>
</dbReference>
<evidence type="ECO:0000256" key="3">
    <source>
        <dbReference type="ARBA" id="ARBA00004496"/>
    </source>
</evidence>
<dbReference type="Pfam" id="PF24621">
    <property type="entry name" value="DHQS_C"/>
    <property type="match status" value="1"/>
</dbReference>
<proteinExistence type="inferred from homology"/>
<dbReference type="GO" id="GO:0003856">
    <property type="term" value="F:3-dehydroquinate synthase activity"/>
    <property type="evidence" value="ECO:0007669"/>
    <property type="project" value="UniProtKB-EC"/>
</dbReference>
<comment type="similarity">
    <text evidence="5 17">Belongs to the sugar phosphate cyclases superfamily. Dehydroquinate synthase family.</text>
</comment>
<sequence length="366" mass="40644">MGQLTVNTQKGSYNVHIGEEVYDLFSSDYHELLMNADKVAIFADETAGALHLEKIEHSLQSANIPFVVHILPAGEKIKTPECYISCQSFLLQHNFTRHSVLIAFGGGACGDLTGFVAATFMRGIPFLQCPTTILAHDSAVGGKTAINMPEGKNMVGSFHQPAGVLFKPSLFKTLPEREKRSGMAELFKHALLADQDWTESLLLSPSFPNLSEELLTVELEKGIRVKAEIVAQDEFEHGVRQFLNLGHTLGHAIEAYFGFGEVSHGECIMIGMAYSLILSEEFGEISPEFTSRFIEFAFASGYPMEAIAKVEFNPLLQFMKKDKKVHSGEMVFVLLEKPGIPFTQTISEERCEEAYKELKIRLKKGM</sequence>
<comment type="function">
    <text evidence="17">Catalyzes the conversion of 3-deoxy-D-arabino-heptulosonate 7-phosphate (DAHP) to dehydroquinate (DHQ).</text>
</comment>
<feature type="binding site" evidence="17">
    <location>
        <position position="247"/>
    </location>
    <ligand>
        <name>Zn(2+)</name>
        <dbReference type="ChEBI" id="CHEBI:29105"/>
    </ligand>
</feature>
<keyword evidence="11 17" id="KW-0547">Nucleotide-binding</keyword>
<keyword evidence="21" id="KW-1185">Reference proteome</keyword>
<dbReference type="InterPro" id="IPR056179">
    <property type="entry name" value="DHQS_C"/>
</dbReference>
<keyword evidence="15 17" id="KW-0456">Lyase</keyword>
<feature type="binding site" evidence="17">
    <location>
        <position position="152"/>
    </location>
    <ligand>
        <name>NAD(+)</name>
        <dbReference type="ChEBI" id="CHEBI:57540"/>
    </ligand>
</feature>
<evidence type="ECO:0000259" key="19">
    <source>
        <dbReference type="Pfam" id="PF24621"/>
    </source>
</evidence>
<comment type="caution">
    <text evidence="20">The sequence shown here is derived from an EMBL/GenBank/DDBJ whole genome shotgun (WGS) entry which is preliminary data.</text>
</comment>
<evidence type="ECO:0000256" key="17">
    <source>
        <dbReference type="HAMAP-Rule" id="MF_00110"/>
    </source>
</evidence>
<dbReference type="PANTHER" id="PTHR43622:SF7">
    <property type="entry name" value="3-DEHYDROQUINATE SYNTHASE, CHLOROPLASTIC"/>
    <property type="match status" value="1"/>
</dbReference>
<keyword evidence="10 17" id="KW-0479">Metal-binding</keyword>
<dbReference type="RefSeq" id="WP_317934466.1">
    <property type="nucleotide sequence ID" value="NZ_JAUBDH010000002.1"/>
</dbReference>
<evidence type="ECO:0000256" key="8">
    <source>
        <dbReference type="ARBA" id="ARBA00022490"/>
    </source>
</evidence>
<comment type="pathway">
    <text evidence="4 17">Metabolic intermediate biosynthesis; chorismate biosynthesis; chorismate from D-erythrose 4-phosphate and phosphoenolpyruvate: step 2/7.</text>
</comment>
<evidence type="ECO:0000256" key="9">
    <source>
        <dbReference type="ARBA" id="ARBA00022605"/>
    </source>
</evidence>
<keyword evidence="12 17" id="KW-0862">Zinc</keyword>
<feature type="domain" description="3-dehydroquinate synthase N-terminal" evidence="18">
    <location>
        <begin position="70"/>
        <end position="180"/>
    </location>
</feature>
<evidence type="ECO:0000256" key="7">
    <source>
        <dbReference type="ARBA" id="ARBA00017684"/>
    </source>
</evidence>
<dbReference type="SUPFAM" id="SSF56796">
    <property type="entry name" value="Dehydroquinate synthase-like"/>
    <property type="match status" value="1"/>
</dbReference>
<dbReference type="EC" id="4.2.3.4" evidence="6 17"/>
<evidence type="ECO:0000259" key="18">
    <source>
        <dbReference type="Pfam" id="PF01761"/>
    </source>
</evidence>
<comment type="cofactor">
    <cofactor evidence="2 17">
        <name>NAD(+)</name>
        <dbReference type="ChEBI" id="CHEBI:57540"/>
    </cofactor>
</comment>
<dbReference type="InterPro" id="IPR050071">
    <property type="entry name" value="Dehydroquinate_synthase"/>
</dbReference>
<evidence type="ECO:0000256" key="2">
    <source>
        <dbReference type="ARBA" id="ARBA00001911"/>
    </source>
</evidence>
<evidence type="ECO:0000256" key="12">
    <source>
        <dbReference type="ARBA" id="ARBA00022833"/>
    </source>
</evidence>
<keyword evidence="13 17" id="KW-0520">NAD</keyword>
<feature type="binding site" evidence="17">
    <location>
        <position position="185"/>
    </location>
    <ligand>
        <name>Zn(2+)</name>
        <dbReference type="ChEBI" id="CHEBI:29105"/>
    </ligand>
</feature>
<dbReference type="InterPro" id="IPR030963">
    <property type="entry name" value="DHQ_synth_fam"/>
</dbReference>
<comment type="subcellular location">
    <subcellularLocation>
        <location evidence="3 17">Cytoplasm</location>
    </subcellularLocation>
</comment>
<keyword evidence="8 17" id="KW-0963">Cytoplasm</keyword>
<dbReference type="HAMAP" id="MF_00110">
    <property type="entry name" value="DHQ_synthase"/>
    <property type="match status" value="1"/>
</dbReference>
<evidence type="ECO:0000256" key="14">
    <source>
        <dbReference type="ARBA" id="ARBA00023141"/>
    </source>
</evidence>
<dbReference type="PANTHER" id="PTHR43622">
    <property type="entry name" value="3-DEHYDROQUINATE SYNTHASE"/>
    <property type="match status" value="1"/>
</dbReference>
<evidence type="ECO:0000256" key="5">
    <source>
        <dbReference type="ARBA" id="ARBA00005412"/>
    </source>
</evidence>
<feature type="binding site" evidence="17">
    <location>
        <begin position="107"/>
        <end position="111"/>
    </location>
    <ligand>
        <name>NAD(+)</name>
        <dbReference type="ChEBI" id="CHEBI:57540"/>
    </ligand>
</feature>
<evidence type="ECO:0000256" key="6">
    <source>
        <dbReference type="ARBA" id="ARBA00013031"/>
    </source>
</evidence>
<feature type="binding site" evidence="17">
    <location>
        <position position="143"/>
    </location>
    <ligand>
        <name>NAD(+)</name>
        <dbReference type="ChEBI" id="CHEBI:57540"/>
    </ligand>
</feature>
<keyword evidence="9 17" id="KW-0028">Amino-acid biosynthesis</keyword>
<evidence type="ECO:0000256" key="10">
    <source>
        <dbReference type="ARBA" id="ARBA00022723"/>
    </source>
</evidence>
<comment type="caution">
    <text evidence="17">Lacks conserved residue(s) required for the propagation of feature annotation.</text>
</comment>
<organism evidence="20 21">
    <name type="scientific">Sporosarcina aquimarina</name>
    <dbReference type="NCBI Taxonomy" id="114975"/>
    <lineage>
        <taxon>Bacteria</taxon>
        <taxon>Bacillati</taxon>
        <taxon>Bacillota</taxon>
        <taxon>Bacilli</taxon>
        <taxon>Bacillales</taxon>
        <taxon>Caryophanaceae</taxon>
        <taxon>Sporosarcina</taxon>
    </lineage>
</organism>
<dbReference type="InterPro" id="IPR030960">
    <property type="entry name" value="DHQS/DOIS_N"/>
</dbReference>
<evidence type="ECO:0000256" key="15">
    <source>
        <dbReference type="ARBA" id="ARBA00023239"/>
    </source>
</evidence>
<evidence type="ECO:0000256" key="4">
    <source>
        <dbReference type="ARBA" id="ARBA00004661"/>
    </source>
</evidence>
<evidence type="ECO:0000256" key="11">
    <source>
        <dbReference type="ARBA" id="ARBA00022741"/>
    </source>
</evidence>
<evidence type="ECO:0000256" key="16">
    <source>
        <dbReference type="ARBA" id="ARBA00023285"/>
    </source>
</evidence>
<dbReference type="EMBL" id="JAUBDH010000002">
    <property type="protein sequence ID" value="MDW0109077.1"/>
    <property type="molecule type" value="Genomic_DNA"/>
</dbReference>
<evidence type="ECO:0000313" key="21">
    <source>
        <dbReference type="Proteomes" id="UP001280629"/>
    </source>
</evidence>
<evidence type="ECO:0000256" key="1">
    <source>
        <dbReference type="ARBA" id="ARBA00001393"/>
    </source>
</evidence>
<feature type="binding site" evidence="17">
    <location>
        <position position="264"/>
    </location>
    <ligand>
        <name>Zn(2+)</name>
        <dbReference type="ChEBI" id="CHEBI:29105"/>
    </ligand>
</feature>
<dbReference type="NCBIfam" id="TIGR01357">
    <property type="entry name" value="aroB"/>
    <property type="match status" value="1"/>
</dbReference>
<dbReference type="Pfam" id="PF01761">
    <property type="entry name" value="DHQ_synthase"/>
    <property type="match status" value="1"/>
</dbReference>
<dbReference type="Gene3D" id="1.20.1090.10">
    <property type="entry name" value="Dehydroquinate synthase-like - alpha domain"/>
    <property type="match status" value="1"/>
</dbReference>
<name>A0ABU4FWJ3_9BACL</name>
<dbReference type="CDD" id="cd08195">
    <property type="entry name" value="DHQS"/>
    <property type="match status" value="1"/>
</dbReference>
<evidence type="ECO:0000313" key="20">
    <source>
        <dbReference type="EMBL" id="MDW0109077.1"/>
    </source>
</evidence>
<reference evidence="20 21" key="1">
    <citation type="submission" date="2023-06" db="EMBL/GenBank/DDBJ databases">
        <title>Sporosarcina sp. nov., isolated from Korean traditional fermented seafood 'Jeotgal'.</title>
        <authorList>
            <person name="Yang A.-I."/>
            <person name="Shin N.-R."/>
        </authorList>
    </citation>
    <scope>NUCLEOTIDE SEQUENCE [LARGE SCALE GENOMIC DNA]</scope>
    <source>
        <strain evidence="20 21">KCTC3840</strain>
    </source>
</reference>
<protein>
    <recommendedName>
        <fullName evidence="7 17">3-dehydroquinate synthase</fullName>
        <shortName evidence="17">DHQS</shortName>
        <ecNumber evidence="6 17">4.2.3.4</ecNumber>
    </recommendedName>
</protein>
<accession>A0ABU4FWJ3</accession>
<gene>
    <name evidence="17 20" type="primary">aroB</name>
    <name evidence="20" type="ORF">QT716_03320</name>
</gene>
<comment type="catalytic activity">
    <reaction evidence="1 17">
        <text>7-phospho-2-dehydro-3-deoxy-D-arabino-heptonate = 3-dehydroquinate + phosphate</text>
        <dbReference type="Rhea" id="RHEA:21968"/>
        <dbReference type="ChEBI" id="CHEBI:32364"/>
        <dbReference type="ChEBI" id="CHEBI:43474"/>
        <dbReference type="ChEBI" id="CHEBI:58394"/>
        <dbReference type="EC" id="4.2.3.4"/>
    </reaction>
</comment>
<dbReference type="Gene3D" id="3.40.50.1970">
    <property type="match status" value="1"/>
</dbReference>
<keyword evidence="14 17" id="KW-0057">Aromatic amino acid biosynthesis</keyword>
<feature type="domain" description="3-dehydroquinate synthase C-terminal" evidence="19">
    <location>
        <begin position="182"/>
        <end position="325"/>
    </location>
</feature>
<dbReference type="InterPro" id="IPR016037">
    <property type="entry name" value="DHQ_synth_AroB"/>
</dbReference>